<keyword evidence="5" id="KW-0645">Protease</keyword>
<dbReference type="InterPro" id="IPR038765">
    <property type="entry name" value="Papain-like_cys_pep_sf"/>
</dbReference>
<dbReference type="GO" id="GO:0005634">
    <property type="term" value="C:nucleus"/>
    <property type="evidence" value="ECO:0007669"/>
    <property type="project" value="UniProtKB-SubCell"/>
</dbReference>
<name>A0A7J7KTL8_BUGNE</name>
<evidence type="ECO:0000256" key="6">
    <source>
        <dbReference type="ARBA" id="ARBA00022786"/>
    </source>
</evidence>
<evidence type="ECO:0000256" key="10">
    <source>
        <dbReference type="SAM" id="MobiDB-lite"/>
    </source>
</evidence>
<dbReference type="GO" id="GO:0006508">
    <property type="term" value="P:proteolysis"/>
    <property type="evidence" value="ECO:0007669"/>
    <property type="project" value="UniProtKB-KW"/>
</dbReference>
<evidence type="ECO:0000259" key="12">
    <source>
        <dbReference type="PROSITE" id="PS50235"/>
    </source>
</evidence>
<dbReference type="PROSITE" id="PS00973">
    <property type="entry name" value="USP_2"/>
    <property type="match status" value="1"/>
</dbReference>
<dbReference type="Gene3D" id="3.90.70.10">
    <property type="entry name" value="Cysteine proteinases"/>
    <property type="match status" value="1"/>
</dbReference>
<dbReference type="InterPro" id="IPR033841">
    <property type="entry name" value="Pep_USP48"/>
</dbReference>
<dbReference type="InterPro" id="IPR001394">
    <property type="entry name" value="Peptidase_C19_UCH"/>
</dbReference>
<feature type="compositionally biased region" description="Polar residues" evidence="10">
    <location>
        <begin position="159"/>
        <end position="172"/>
    </location>
</feature>
<dbReference type="OrthoDB" id="289038at2759"/>
<evidence type="ECO:0000313" key="14">
    <source>
        <dbReference type="Proteomes" id="UP000593567"/>
    </source>
</evidence>
<comment type="similarity">
    <text evidence="3">Belongs to the peptidase C19 family.</text>
</comment>
<evidence type="ECO:0000256" key="4">
    <source>
        <dbReference type="ARBA" id="ARBA00012759"/>
    </source>
</evidence>
<feature type="compositionally biased region" description="Basic and acidic residues" evidence="10">
    <location>
        <begin position="173"/>
        <end position="187"/>
    </location>
</feature>
<feature type="region of interest" description="Disordered" evidence="10">
    <location>
        <begin position="986"/>
        <end position="1015"/>
    </location>
</feature>
<comment type="caution">
    <text evidence="13">The sequence shown here is derived from an EMBL/GenBank/DDBJ whole genome shotgun (WGS) entry which is preliminary data.</text>
</comment>
<evidence type="ECO:0000256" key="11">
    <source>
        <dbReference type="SAM" id="Phobius"/>
    </source>
</evidence>
<evidence type="ECO:0000256" key="7">
    <source>
        <dbReference type="ARBA" id="ARBA00022801"/>
    </source>
</evidence>
<gene>
    <name evidence="13" type="ORF">EB796_000257</name>
</gene>
<dbReference type="EC" id="3.4.19.12" evidence="4"/>
<feature type="region of interest" description="Disordered" evidence="10">
    <location>
        <begin position="159"/>
        <end position="187"/>
    </location>
</feature>
<evidence type="ECO:0000313" key="13">
    <source>
        <dbReference type="EMBL" id="KAF6041435.1"/>
    </source>
</evidence>
<dbReference type="InterPro" id="IPR035927">
    <property type="entry name" value="DUSP-like_sf"/>
</dbReference>
<dbReference type="GO" id="GO:0016579">
    <property type="term" value="P:protein deubiquitination"/>
    <property type="evidence" value="ECO:0007669"/>
    <property type="project" value="InterPro"/>
</dbReference>
<keyword evidence="7" id="KW-0378">Hydrolase</keyword>
<evidence type="ECO:0000256" key="8">
    <source>
        <dbReference type="ARBA" id="ARBA00022807"/>
    </source>
</evidence>
<dbReference type="PROSITE" id="PS50235">
    <property type="entry name" value="USP_3"/>
    <property type="match status" value="1"/>
</dbReference>
<feature type="compositionally biased region" description="Basic and acidic residues" evidence="10">
    <location>
        <begin position="260"/>
        <end position="288"/>
    </location>
</feature>
<proteinExistence type="inferred from homology"/>
<dbReference type="InterPro" id="IPR018200">
    <property type="entry name" value="USP_CS"/>
</dbReference>
<dbReference type="InterPro" id="IPR050164">
    <property type="entry name" value="Peptidase_C19"/>
</dbReference>
<dbReference type="SUPFAM" id="SSF143791">
    <property type="entry name" value="DUSP-like"/>
    <property type="match status" value="1"/>
</dbReference>
<organism evidence="13 14">
    <name type="scientific">Bugula neritina</name>
    <name type="common">Brown bryozoan</name>
    <name type="synonym">Sertularia neritina</name>
    <dbReference type="NCBI Taxonomy" id="10212"/>
    <lineage>
        <taxon>Eukaryota</taxon>
        <taxon>Metazoa</taxon>
        <taxon>Spiralia</taxon>
        <taxon>Lophotrochozoa</taxon>
        <taxon>Bryozoa</taxon>
        <taxon>Gymnolaemata</taxon>
        <taxon>Cheilostomatida</taxon>
        <taxon>Flustrina</taxon>
        <taxon>Buguloidea</taxon>
        <taxon>Bugulidae</taxon>
        <taxon>Bugula</taxon>
    </lineage>
</organism>
<feature type="domain" description="USP" evidence="12">
    <location>
        <begin position="473"/>
        <end position="780"/>
    </location>
</feature>
<dbReference type="GO" id="GO:0005829">
    <property type="term" value="C:cytosol"/>
    <property type="evidence" value="ECO:0007669"/>
    <property type="project" value="TreeGrafter"/>
</dbReference>
<dbReference type="CDD" id="cd02668">
    <property type="entry name" value="Peptidase_C19L"/>
    <property type="match status" value="1"/>
</dbReference>
<evidence type="ECO:0000256" key="1">
    <source>
        <dbReference type="ARBA" id="ARBA00000707"/>
    </source>
</evidence>
<dbReference type="Proteomes" id="UP000593567">
    <property type="component" value="Unassembled WGS sequence"/>
</dbReference>
<comment type="subcellular location">
    <subcellularLocation>
        <location evidence="2">Nucleus</location>
    </subcellularLocation>
</comment>
<dbReference type="InterPro" id="IPR028889">
    <property type="entry name" value="USP"/>
</dbReference>
<keyword evidence="8" id="KW-0788">Thiol protease</keyword>
<dbReference type="EMBL" id="VXIV02000047">
    <property type="protein sequence ID" value="KAF6041435.1"/>
    <property type="molecule type" value="Genomic_DNA"/>
</dbReference>
<sequence>MSMKQTMSKGQKDVTVYGVVGGVSGLIVITIVIIGLVVWHRRKQHNSLKLKVQEKSETEMPNKSKKSSTVDKEALWLKLLSVEPQNIQQCHVEFVYRLRPKLSLELKPEHQLQEELNLKNTSTRLRPSACGSVIFSQSDSDIHNGNGDIVTLAGSNTRTKSNISSKTATESECNMHSDSNHNNDDHDLVKLDISRDSSKGISSPQSCEDYQCINSRSHAQSVSECCTETSFHHNHFDADLKRHKLKDNHNHLTEITTLTDDSHGDKSSQRQHKHEDKYQSKLKKEPKPNLKNKASSVIGVGDEILLADFKNSPSQPIIVIEKMTDATLNNVDKNLGSRCLRNGISNSLKLDKHALFSDSFHQSNDGNLAELASGPQISKEVSYAVEQSSADQSLDKSYSPDKVVLDASDTSTTPLKNGNIYIHENCRKNCAGDPYCVGGLGFNKWLAGDMDYDWPSDDEDDNCLVKRKKDMPVGLVNLGATCYVNAFLQLWYHNLAFRNAIFERSPEQEDGFSIFDSLQYIFGLLELSERSCIDPSPLIDLLGLDASLQQDAQEFSKLFIDLLPCPEVKNMFSGSYDYVTSCCTCRHESRTPSQFSELDLSIESLNSLDDCLKSFLQVEKLTGDNQYYCSKCQSKQNATRRIQLRKLPPVLNIQLLRFVFDRKTGHKKKLNTCLQFPDSLDLTGLVASTGEQHSYELTAVLMHSGVSAFSGHYTAHIRKQDCWYSFNDTNVNKLRGKKLNLSKEESLDFDPEASTSSLPNDGKKKCNRSKNAYMLVYQNKAFIQSTKDLQPSPVPQNIVQKVSVDNEIMSAGYQDTQIKQTEEMMRVELKKDQISEMWEGLKVAEDSSENFYMVPVAWLTELLKDWSDIKPIDSRPLLCRHGKLNWSQPSKYKVISQKQGEFLYKMFSNKDTVVLNREDGLCYECVRNQLVWRRQKVKADEDNKRISSLLSAANEKKASVSSKSSTHYWVSKVELRKWRSRVLKPLENAAQPTDNDRKGETVNGTENNEDKDKSFDRIAENMEEDEEAFNSEIRCEHGCLDTADKHRQLVPQSVWDIFLEYFPDAISFTSLEPKCAQCLGDAQKNL</sequence>
<accession>A0A7J7KTL8</accession>
<reference evidence="13" key="1">
    <citation type="submission" date="2020-06" db="EMBL/GenBank/DDBJ databases">
        <title>Draft genome of Bugula neritina, a colonial animal packing powerful symbionts and potential medicines.</title>
        <authorList>
            <person name="Rayko M."/>
        </authorList>
    </citation>
    <scope>NUCLEOTIDE SEQUENCE [LARGE SCALE GENOMIC DNA]</scope>
    <source>
        <strain evidence="13">Kwan_BN1</strain>
    </source>
</reference>
<feature type="region of interest" description="Disordered" evidence="10">
    <location>
        <begin position="256"/>
        <end position="293"/>
    </location>
</feature>
<keyword evidence="9" id="KW-0539">Nucleus</keyword>
<dbReference type="SUPFAM" id="SSF54001">
    <property type="entry name" value="Cysteine proteinases"/>
    <property type="match status" value="1"/>
</dbReference>
<dbReference type="GO" id="GO:0004843">
    <property type="term" value="F:cysteine-type deubiquitinase activity"/>
    <property type="evidence" value="ECO:0007669"/>
    <property type="project" value="UniProtKB-EC"/>
</dbReference>
<keyword evidence="6" id="KW-0833">Ubl conjugation pathway</keyword>
<keyword evidence="11" id="KW-0812">Transmembrane</keyword>
<comment type="catalytic activity">
    <reaction evidence="1">
        <text>Thiol-dependent hydrolysis of ester, thioester, amide, peptide and isopeptide bonds formed by the C-terminal Gly of ubiquitin (a 76-residue protein attached to proteins as an intracellular targeting signal).</text>
        <dbReference type="EC" id="3.4.19.12"/>
    </reaction>
</comment>
<evidence type="ECO:0000256" key="5">
    <source>
        <dbReference type="ARBA" id="ARBA00022670"/>
    </source>
</evidence>
<evidence type="ECO:0000256" key="2">
    <source>
        <dbReference type="ARBA" id="ARBA00004123"/>
    </source>
</evidence>
<keyword evidence="11" id="KW-1133">Transmembrane helix</keyword>
<protein>
    <recommendedName>
        <fullName evidence="4">ubiquitinyl hydrolase 1</fullName>
        <ecNumber evidence="4">3.4.19.12</ecNumber>
    </recommendedName>
</protein>
<dbReference type="PROSITE" id="PS00972">
    <property type="entry name" value="USP_1"/>
    <property type="match status" value="1"/>
</dbReference>
<dbReference type="PANTHER" id="PTHR24006">
    <property type="entry name" value="UBIQUITIN CARBOXYL-TERMINAL HYDROLASE"/>
    <property type="match status" value="1"/>
</dbReference>
<evidence type="ECO:0000256" key="9">
    <source>
        <dbReference type="ARBA" id="ARBA00023242"/>
    </source>
</evidence>
<keyword evidence="11" id="KW-0472">Membrane</keyword>
<feature type="transmembrane region" description="Helical" evidence="11">
    <location>
        <begin position="16"/>
        <end position="39"/>
    </location>
</feature>
<evidence type="ECO:0000256" key="3">
    <source>
        <dbReference type="ARBA" id="ARBA00009085"/>
    </source>
</evidence>
<keyword evidence="14" id="KW-1185">Reference proteome</keyword>
<dbReference type="Pfam" id="PF00443">
    <property type="entry name" value="UCH"/>
    <property type="match status" value="1"/>
</dbReference>
<dbReference type="AlphaFoldDB" id="A0A7J7KTL8"/>
<dbReference type="PANTHER" id="PTHR24006:SF722">
    <property type="entry name" value="UBIQUITIN CARBOXYL-TERMINAL HYDROLASE 48"/>
    <property type="match status" value="1"/>
</dbReference>